<gene>
    <name evidence="1" type="ORF">BCR44DRAFT_1328197</name>
</gene>
<proteinExistence type="predicted"/>
<protein>
    <submittedName>
        <fullName evidence="1">Uncharacterized protein</fullName>
    </submittedName>
</protein>
<name>A0A1Y2H8B1_9FUNG</name>
<dbReference type="Proteomes" id="UP000193411">
    <property type="component" value="Unassembled WGS sequence"/>
</dbReference>
<sequence length="151" mass="17059">MNYGVLAPFSYDRHSRIDEHEAWGAKELGNMSSSHEYSTIREQTFALLALWRQQVAHDASMDGAQPFTDHLRSFMKALIRRDVILRRHGMRGDIASGTFNEITNRAKVRAIALSLLENGASTLSEKTSKPKKRISGMLLRFPFATNHVSLT</sequence>
<evidence type="ECO:0000313" key="2">
    <source>
        <dbReference type="Proteomes" id="UP000193411"/>
    </source>
</evidence>
<dbReference type="EMBL" id="MCFL01000095">
    <property type="protein sequence ID" value="ORZ30234.1"/>
    <property type="molecule type" value="Genomic_DNA"/>
</dbReference>
<organism evidence="1 2">
    <name type="scientific">Catenaria anguillulae PL171</name>
    <dbReference type="NCBI Taxonomy" id="765915"/>
    <lineage>
        <taxon>Eukaryota</taxon>
        <taxon>Fungi</taxon>
        <taxon>Fungi incertae sedis</taxon>
        <taxon>Blastocladiomycota</taxon>
        <taxon>Blastocladiomycetes</taxon>
        <taxon>Blastocladiales</taxon>
        <taxon>Catenariaceae</taxon>
        <taxon>Catenaria</taxon>
    </lineage>
</organism>
<evidence type="ECO:0000313" key="1">
    <source>
        <dbReference type="EMBL" id="ORZ30234.1"/>
    </source>
</evidence>
<keyword evidence="2" id="KW-1185">Reference proteome</keyword>
<dbReference type="AlphaFoldDB" id="A0A1Y2H8B1"/>
<accession>A0A1Y2H8B1</accession>
<comment type="caution">
    <text evidence="1">The sequence shown here is derived from an EMBL/GenBank/DDBJ whole genome shotgun (WGS) entry which is preliminary data.</text>
</comment>
<reference evidence="1 2" key="1">
    <citation type="submission" date="2016-07" db="EMBL/GenBank/DDBJ databases">
        <title>Pervasive Adenine N6-methylation of Active Genes in Fungi.</title>
        <authorList>
            <consortium name="DOE Joint Genome Institute"/>
            <person name="Mondo S.J."/>
            <person name="Dannebaum R.O."/>
            <person name="Kuo R.C."/>
            <person name="Labutti K."/>
            <person name="Haridas S."/>
            <person name="Kuo A."/>
            <person name="Salamov A."/>
            <person name="Ahrendt S.R."/>
            <person name="Lipzen A."/>
            <person name="Sullivan W."/>
            <person name="Andreopoulos W.B."/>
            <person name="Clum A."/>
            <person name="Lindquist E."/>
            <person name="Daum C."/>
            <person name="Ramamoorthy G.K."/>
            <person name="Gryganskyi A."/>
            <person name="Culley D."/>
            <person name="Magnuson J.K."/>
            <person name="James T.Y."/>
            <person name="O'Malley M.A."/>
            <person name="Stajich J.E."/>
            <person name="Spatafora J.W."/>
            <person name="Visel A."/>
            <person name="Grigoriev I.V."/>
        </authorList>
    </citation>
    <scope>NUCLEOTIDE SEQUENCE [LARGE SCALE GENOMIC DNA]</scope>
    <source>
        <strain evidence="1 2">PL171</strain>
    </source>
</reference>